<dbReference type="PANTHER" id="PTHR24198:SF165">
    <property type="entry name" value="ANKYRIN REPEAT-CONTAINING PROTEIN-RELATED"/>
    <property type="match status" value="1"/>
</dbReference>
<dbReference type="PANTHER" id="PTHR24198">
    <property type="entry name" value="ANKYRIN REPEAT AND PROTEIN KINASE DOMAIN-CONTAINING PROTEIN"/>
    <property type="match status" value="1"/>
</dbReference>
<dbReference type="EMBL" id="KQ435966">
    <property type="protein sequence ID" value="KOX67926.1"/>
    <property type="molecule type" value="Genomic_DNA"/>
</dbReference>
<dbReference type="InterPro" id="IPR036770">
    <property type="entry name" value="Ankyrin_rpt-contain_sf"/>
</dbReference>
<dbReference type="SUPFAM" id="SSF48403">
    <property type="entry name" value="Ankyrin repeat"/>
    <property type="match status" value="1"/>
</dbReference>
<dbReference type="PROSITE" id="PS50297">
    <property type="entry name" value="ANK_REP_REGION"/>
    <property type="match status" value="3"/>
</dbReference>
<dbReference type="AlphaFoldDB" id="A0A0M8ZQJ0"/>
<gene>
    <name evidence="4" type="ORF">WN51_08163</name>
</gene>
<evidence type="ECO:0000313" key="4">
    <source>
        <dbReference type="EMBL" id="KOX67926.1"/>
    </source>
</evidence>
<evidence type="ECO:0000313" key="5">
    <source>
        <dbReference type="Proteomes" id="UP000053105"/>
    </source>
</evidence>
<organism evidence="4 5">
    <name type="scientific">Melipona quadrifasciata</name>
    <dbReference type="NCBI Taxonomy" id="166423"/>
    <lineage>
        <taxon>Eukaryota</taxon>
        <taxon>Metazoa</taxon>
        <taxon>Ecdysozoa</taxon>
        <taxon>Arthropoda</taxon>
        <taxon>Hexapoda</taxon>
        <taxon>Insecta</taxon>
        <taxon>Pterygota</taxon>
        <taxon>Neoptera</taxon>
        <taxon>Endopterygota</taxon>
        <taxon>Hymenoptera</taxon>
        <taxon>Apocrita</taxon>
        <taxon>Aculeata</taxon>
        <taxon>Apoidea</taxon>
        <taxon>Anthophila</taxon>
        <taxon>Apidae</taxon>
        <taxon>Melipona</taxon>
    </lineage>
</organism>
<evidence type="ECO:0000256" key="3">
    <source>
        <dbReference type="PROSITE-ProRule" id="PRU00023"/>
    </source>
</evidence>
<reference evidence="4 5" key="1">
    <citation type="submission" date="2015-07" db="EMBL/GenBank/DDBJ databases">
        <title>The genome of Melipona quadrifasciata.</title>
        <authorList>
            <person name="Pan H."/>
            <person name="Kapheim K."/>
        </authorList>
    </citation>
    <scope>NUCLEOTIDE SEQUENCE [LARGE SCALE GENOMIC DNA]</scope>
    <source>
        <strain evidence="4">0111107301</strain>
        <tissue evidence="4">Whole body</tissue>
    </source>
</reference>
<dbReference type="OrthoDB" id="448455at2759"/>
<feature type="repeat" description="ANK" evidence="3">
    <location>
        <begin position="320"/>
        <end position="352"/>
    </location>
</feature>
<dbReference type="Gene3D" id="1.25.40.20">
    <property type="entry name" value="Ankyrin repeat-containing domain"/>
    <property type="match status" value="2"/>
</dbReference>
<keyword evidence="2 3" id="KW-0040">ANK repeat</keyword>
<dbReference type="PRINTS" id="PR01415">
    <property type="entry name" value="ANKYRIN"/>
</dbReference>
<dbReference type="InterPro" id="IPR002110">
    <property type="entry name" value="Ankyrin_rpt"/>
</dbReference>
<dbReference type="SMART" id="SM00248">
    <property type="entry name" value="ANK"/>
    <property type="match status" value="6"/>
</dbReference>
<keyword evidence="5" id="KW-1185">Reference proteome</keyword>
<protein>
    <submittedName>
        <fullName evidence="4">Ankyrin-2</fullName>
    </submittedName>
</protein>
<name>A0A0M8ZQJ0_9HYME</name>
<feature type="repeat" description="ANK" evidence="3">
    <location>
        <begin position="353"/>
        <end position="374"/>
    </location>
</feature>
<feature type="repeat" description="ANK" evidence="3">
    <location>
        <begin position="246"/>
        <end position="287"/>
    </location>
</feature>
<accession>A0A0M8ZQJ0</accession>
<dbReference type="PROSITE" id="PS50088">
    <property type="entry name" value="ANK_REPEAT"/>
    <property type="match status" value="4"/>
</dbReference>
<dbReference type="Pfam" id="PF12796">
    <property type="entry name" value="Ank_2"/>
    <property type="match status" value="1"/>
</dbReference>
<dbReference type="Proteomes" id="UP000053105">
    <property type="component" value="Unassembled WGS sequence"/>
</dbReference>
<proteinExistence type="predicted"/>
<evidence type="ECO:0000256" key="2">
    <source>
        <dbReference type="ARBA" id="ARBA00023043"/>
    </source>
</evidence>
<sequence length="447" mass="48692">MTAAYTNDLLFKEQSAERQSIQLLKLEMDSGDSGTLPKSISNSNSNSIASMKDDAIFTECDSRGTMSGTREIDFPSQSNSENSIFQLRELQDSVNSISIETTNFSNSYKIFNEPLEDNDIQKDAEEIYDSENELNFYEAVRTGDANLLLANGCDPAVRSPRGETALHRVILNGGPGNVLQFVGELLKYGCPSGVKEAGGGLTALHILTRQLAHAQGSKNLHHNFEAALKTLDLLAHAGPVNAKDHQGRSALHILASSTIFDNNHRTEIKSLIETLLAAGADPSLKNDREETPLHECLECGALNTAFLLIPHTPTSIMSRYGETPLHIASRKNYADMVAKLLEHGEDPSIQDAGGNTPLHLASARGFHQIVSLLVTSPLAQLEKLNVEGLTALQVATESGFINAVRLLLKAGADPSQTIHYCTTIFHRHPDISILIDHELSRRRQLAA</sequence>
<feature type="repeat" description="ANK" evidence="3">
    <location>
        <begin position="387"/>
        <end position="419"/>
    </location>
</feature>
<dbReference type="STRING" id="166423.A0A0M8ZQJ0"/>
<evidence type="ECO:0000256" key="1">
    <source>
        <dbReference type="ARBA" id="ARBA00022737"/>
    </source>
</evidence>
<keyword evidence="1" id="KW-0677">Repeat</keyword>